<sequence>MHGLGTGLPVLSPGSSGHVSVLYARRPARSRNVARIDRNAEQGYGRAGAASPPSIHALLRAVRVSDGDRNPYRGQSEPMFGKLPKP</sequence>
<keyword evidence="3" id="KW-1185">Reference proteome</keyword>
<comment type="caution">
    <text evidence="2">The sequence shown here is derived from an EMBL/GenBank/DDBJ whole genome shotgun (WGS) entry which is preliminary data.</text>
</comment>
<dbReference type="Proteomes" id="UP001194468">
    <property type="component" value="Unassembled WGS sequence"/>
</dbReference>
<evidence type="ECO:0000313" key="2">
    <source>
        <dbReference type="EMBL" id="KAF8440026.1"/>
    </source>
</evidence>
<dbReference type="AlphaFoldDB" id="A0AAD4BUK3"/>
<gene>
    <name evidence="2" type="ORF">L210DRAFT_944688</name>
</gene>
<name>A0AAD4BUK3_BOLED</name>
<accession>A0AAD4BUK3</accession>
<reference evidence="2" key="1">
    <citation type="submission" date="2019-10" db="EMBL/GenBank/DDBJ databases">
        <authorList>
            <consortium name="DOE Joint Genome Institute"/>
            <person name="Kuo A."/>
            <person name="Miyauchi S."/>
            <person name="Kiss E."/>
            <person name="Drula E."/>
            <person name="Kohler A."/>
            <person name="Sanchez-Garcia M."/>
            <person name="Andreopoulos B."/>
            <person name="Barry K.W."/>
            <person name="Bonito G."/>
            <person name="Buee M."/>
            <person name="Carver A."/>
            <person name="Chen C."/>
            <person name="Cichocki N."/>
            <person name="Clum A."/>
            <person name="Culley D."/>
            <person name="Crous P.W."/>
            <person name="Fauchery L."/>
            <person name="Girlanda M."/>
            <person name="Hayes R."/>
            <person name="Keri Z."/>
            <person name="LaButti K."/>
            <person name="Lipzen A."/>
            <person name="Lombard V."/>
            <person name="Magnuson J."/>
            <person name="Maillard F."/>
            <person name="Morin E."/>
            <person name="Murat C."/>
            <person name="Nolan M."/>
            <person name="Ohm R."/>
            <person name="Pangilinan J."/>
            <person name="Pereira M."/>
            <person name="Perotto S."/>
            <person name="Peter M."/>
            <person name="Riley R."/>
            <person name="Sitrit Y."/>
            <person name="Stielow B."/>
            <person name="Szollosi G."/>
            <person name="Zifcakova L."/>
            <person name="Stursova M."/>
            <person name="Spatafora J.W."/>
            <person name="Tedersoo L."/>
            <person name="Vaario L.-M."/>
            <person name="Yamada A."/>
            <person name="Yan M."/>
            <person name="Wang P."/>
            <person name="Xu J."/>
            <person name="Bruns T."/>
            <person name="Baldrian P."/>
            <person name="Vilgalys R."/>
            <person name="Henrissat B."/>
            <person name="Grigoriev I.V."/>
            <person name="Hibbett D."/>
            <person name="Nagy L.G."/>
            <person name="Martin F.M."/>
        </authorList>
    </citation>
    <scope>NUCLEOTIDE SEQUENCE</scope>
    <source>
        <strain evidence="2">BED1</strain>
    </source>
</reference>
<organism evidence="2 3">
    <name type="scientific">Boletus edulis BED1</name>
    <dbReference type="NCBI Taxonomy" id="1328754"/>
    <lineage>
        <taxon>Eukaryota</taxon>
        <taxon>Fungi</taxon>
        <taxon>Dikarya</taxon>
        <taxon>Basidiomycota</taxon>
        <taxon>Agaricomycotina</taxon>
        <taxon>Agaricomycetes</taxon>
        <taxon>Agaricomycetidae</taxon>
        <taxon>Boletales</taxon>
        <taxon>Boletineae</taxon>
        <taxon>Boletaceae</taxon>
        <taxon>Boletoideae</taxon>
        <taxon>Boletus</taxon>
    </lineage>
</organism>
<evidence type="ECO:0000256" key="1">
    <source>
        <dbReference type="SAM" id="MobiDB-lite"/>
    </source>
</evidence>
<feature type="region of interest" description="Disordered" evidence="1">
    <location>
        <begin position="66"/>
        <end position="86"/>
    </location>
</feature>
<protein>
    <submittedName>
        <fullName evidence="2">Uncharacterized protein</fullName>
    </submittedName>
</protein>
<reference evidence="2" key="2">
    <citation type="journal article" date="2020" name="Nat. Commun.">
        <title>Large-scale genome sequencing of mycorrhizal fungi provides insights into the early evolution of symbiotic traits.</title>
        <authorList>
            <person name="Miyauchi S."/>
            <person name="Kiss E."/>
            <person name="Kuo A."/>
            <person name="Drula E."/>
            <person name="Kohler A."/>
            <person name="Sanchez-Garcia M."/>
            <person name="Morin E."/>
            <person name="Andreopoulos B."/>
            <person name="Barry K.W."/>
            <person name="Bonito G."/>
            <person name="Buee M."/>
            <person name="Carver A."/>
            <person name="Chen C."/>
            <person name="Cichocki N."/>
            <person name="Clum A."/>
            <person name="Culley D."/>
            <person name="Crous P.W."/>
            <person name="Fauchery L."/>
            <person name="Girlanda M."/>
            <person name="Hayes R.D."/>
            <person name="Keri Z."/>
            <person name="LaButti K."/>
            <person name="Lipzen A."/>
            <person name="Lombard V."/>
            <person name="Magnuson J."/>
            <person name="Maillard F."/>
            <person name="Murat C."/>
            <person name="Nolan M."/>
            <person name="Ohm R.A."/>
            <person name="Pangilinan J."/>
            <person name="Pereira M.F."/>
            <person name="Perotto S."/>
            <person name="Peter M."/>
            <person name="Pfister S."/>
            <person name="Riley R."/>
            <person name="Sitrit Y."/>
            <person name="Stielow J.B."/>
            <person name="Szollosi G."/>
            <person name="Zifcakova L."/>
            <person name="Stursova M."/>
            <person name="Spatafora J.W."/>
            <person name="Tedersoo L."/>
            <person name="Vaario L.M."/>
            <person name="Yamada A."/>
            <person name="Yan M."/>
            <person name="Wang P."/>
            <person name="Xu J."/>
            <person name="Bruns T."/>
            <person name="Baldrian P."/>
            <person name="Vilgalys R."/>
            <person name="Dunand C."/>
            <person name="Henrissat B."/>
            <person name="Grigoriev I.V."/>
            <person name="Hibbett D."/>
            <person name="Nagy L.G."/>
            <person name="Martin F.M."/>
        </authorList>
    </citation>
    <scope>NUCLEOTIDE SEQUENCE</scope>
    <source>
        <strain evidence="2">BED1</strain>
    </source>
</reference>
<evidence type="ECO:0000313" key="3">
    <source>
        <dbReference type="Proteomes" id="UP001194468"/>
    </source>
</evidence>
<proteinExistence type="predicted"/>
<dbReference type="EMBL" id="WHUW01000013">
    <property type="protein sequence ID" value="KAF8440026.1"/>
    <property type="molecule type" value="Genomic_DNA"/>
</dbReference>